<reference evidence="1 2" key="1">
    <citation type="submission" date="2018-07" db="EMBL/GenBank/DDBJ databases">
        <title>Genomic Encyclopedia of Type Strains, Phase III (KMG-III): the genomes of soil and plant-associated and newly described type strains.</title>
        <authorList>
            <person name="Whitman W."/>
        </authorList>
    </citation>
    <scope>NUCLEOTIDE SEQUENCE [LARGE SCALE GENOMIC DNA]</scope>
    <source>
        <strain evidence="1 2">CECT 7731</strain>
    </source>
</reference>
<name>A0A369A0I9_9GAMM</name>
<evidence type="ECO:0000313" key="1">
    <source>
        <dbReference type="EMBL" id="RCX01958.1"/>
    </source>
</evidence>
<proteinExistence type="predicted"/>
<protein>
    <submittedName>
        <fullName evidence="1">Uncharacterized protein</fullName>
    </submittedName>
</protein>
<dbReference type="EMBL" id="QPJQ01000016">
    <property type="protein sequence ID" value="RCX01958.1"/>
    <property type="molecule type" value="Genomic_DNA"/>
</dbReference>
<evidence type="ECO:0000313" key="2">
    <source>
        <dbReference type="Proteomes" id="UP000253506"/>
    </source>
</evidence>
<accession>A0A369A0I9</accession>
<gene>
    <name evidence="1" type="ORF">DFP77_1164</name>
</gene>
<comment type="caution">
    <text evidence="1">The sequence shown here is derived from an EMBL/GenBank/DDBJ whole genome shotgun (WGS) entry which is preliminary data.</text>
</comment>
<dbReference type="AlphaFoldDB" id="A0A369A0I9"/>
<organism evidence="1 2">
    <name type="scientific">Marinomonas foliarum</name>
    <dbReference type="NCBI Taxonomy" id="491950"/>
    <lineage>
        <taxon>Bacteria</taxon>
        <taxon>Pseudomonadati</taxon>
        <taxon>Pseudomonadota</taxon>
        <taxon>Gammaproteobacteria</taxon>
        <taxon>Oceanospirillales</taxon>
        <taxon>Oceanospirillaceae</taxon>
        <taxon>Marinomonas</taxon>
    </lineage>
</organism>
<dbReference type="Proteomes" id="UP000253506">
    <property type="component" value="Unassembled WGS sequence"/>
</dbReference>
<sequence>MFLRAQGLRGRELGVKVSPRCLNLGSDEKLIVNDAAKPFFIAESFAVIPATDITVMIQTILTTNNLPESQPTSHGSTKSLGESKVLWSPLLPFSDVQKHLSEITEKSYIPFKYHLRVVFLYLSNRQLLCVECSSYKISLGDSCCLKLYCTNIQYMVFYHACYLSWCV</sequence>